<accession>A0A8S9GX36</accession>
<evidence type="ECO:0000313" key="1">
    <source>
        <dbReference type="EMBL" id="KAF2549294.1"/>
    </source>
</evidence>
<dbReference type="EMBL" id="QGKY02001925">
    <property type="protein sequence ID" value="KAF2549294.1"/>
    <property type="molecule type" value="Genomic_DNA"/>
</dbReference>
<comment type="caution">
    <text evidence="1">The sequence shown here is derived from an EMBL/GenBank/DDBJ whole genome shotgun (WGS) entry which is preliminary data.</text>
</comment>
<dbReference type="AlphaFoldDB" id="A0A8S9GX36"/>
<name>A0A8S9GX36_BRACR</name>
<gene>
    <name evidence="1" type="ORF">F2Q70_00020805</name>
</gene>
<sequence length="85" mass="9705">MLRRTRMGIAASRQPVCLKHDIDLSMISLHQKSYPRSCSAPRPPESTESRFSNFLCKVQLLLAVTCILHRRAQTLKSTSQEELHV</sequence>
<organism evidence="1">
    <name type="scientific">Brassica cretica</name>
    <name type="common">Mustard</name>
    <dbReference type="NCBI Taxonomy" id="69181"/>
    <lineage>
        <taxon>Eukaryota</taxon>
        <taxon>Viridiplantae</taxon>
        <taxon>Streptophyta</taxon>
        <taxon>Embryophyta</taxon>
        <taxon>Tracheophyta</taxon>
        <taxon>Spermatophyta</taxon>
        <taxon>Magnoliopsida</taxon>
        <taxon>eudicotyledons</taxon>
        <taxon>Gunneridae</taxon>
        <taxon>Pentapetalae</taxon>
        <taxon>rosids</taxon>
        <taxon>malvids</taxon>
        <taxon>Brassicales</taxon>
        <taxon>Brassicaceae</taxon>
        <taxon>Brassiceae</taxon>
        <taxon>Brassica</taxon>
    </lineage>
</organism>
<reference evidence="1" key="1">
    <citation type="submission" date="2019-12" db="EMBL/GenBank/DDBJ databases">
        <title>Genome sequencing and annotation of Brassica cretica.</title>
        <authorList>
            <person name="Studholme D.J."/>
            <person name="Sarris P.F."/>
        </authorList>
    </citation>
    <scope>NUCLEOTIDE SEQUENCE</scope>
    <source>
        <strain evidence="1">PFS-102/07</strain>
        <tissue evidence="1">Leaf</tissue>
    </source>
</reference>
<protein>
    <submittedName>
        <fullName evidence="1">Uncharacterized protein</fullName>
    </submittedName>
</protein>
<proteinExistence type="predicted"/>